<feature type="transmembrane region" description="Helical" evidence="6">
    <location>
        <begin position="391"/>
        <end position="409"/>
    </location>
</feature>
<dbReference type="GO" id="GO:0016020">
    <property type="term" value="C:membrane"/>
    <property type="evidence" value="ECO:0007669"/>
    <property type="project" value="UniProtKB-SubCell"/>
</dbReference>
<feature type="transmembrane region" description="Helical" evidence="6">
    <location>
        <begin position="69"/>
        <end position="95"/>
    </location>
</feature>
<feature type="transmembrane region" description="Helical" evidence="6">
    <location>
        <begin position="107"/>
        <end position="126"/>
    </location>
</feature>
<feature type="transmembrane region" description="Helical" evidence="6">
    <location>
        <begin position="297"/>
        <end position="326"/>
    </location>
</feature>
<dbReference type="GeneID" id="19975013"/>
<dbReference type="GO" id="GO:0022857">
    <property type="term" value="F:transmembrane transporter activity"/>
    <property type="evidence" value="ECO:0007669"/>
    <property type="project" value="InterPro"/>
</dbReference>
<dbReference type="PANTHER" id="PTHR43791">
    <property type="entry name" value="PERMEASE-RELATED"/>
    <property type="match status" value="1"/>
</dbReference>
<dbReference type="eggNOG" id="KOG2533">
    <property type="taxonomic scope" value="Eukaryota"/>
</dbReference>
<protein>
    <recommendedName>
        <fullName evidence="9">Major facilitator superfamily (MFS) profile domain-containing protein</fullName>
    </recommendedName>
</protein>
<keyword evidence="8" id="KW-1185">Reference proteome</keyword>
<proteinExistence type="predicted"/>
<dbReference type="AlphaFoldDB" id="W2RNG1"/>
<dbReference type="SUPFAM" id="SSF103473">
    <property type="entry name" value="MFS general substrate transporter"/>
    <property type="match status" value="1"/>
</dbReference>
<keyword evidence="4 6" id="KW-1133">Transmembrane helix</keyword>
<dbReference type="InParanoid" id="W2RNG1"/>
<dbReference type="VEuPathDB" id="FungiDB:HMPREF1541_07674"/>
<comment type="subcellular location">
    <subcellularLocation>
        <location evidence="1">Membrane</location>
        <topology evidence="1">Multi-pass membrane protein</topology>
    </subcellularLocation>
</comment>
<reference evidence="7 8" key="1">
    <citation type="submission" date="2013-03" db="EMBL/GenBank/DDBJ databases">
        <title>The Genome Sequence of Phialophora europaea CBS 101466.</title>
        <authorList>
            <consortium name="The Broad Institute Genomics Platform"/>
            <person name="Cuomo C."/>
            <person name="de Hoog S."/>
            <person name="Gorbushina A."/>
            <person name="Walker B."/>
            <person name="Young S.K."/>
            <person name="Zeng Q."/>
            <person name="Gargeya S."/>
            <person name="Fitzgerald M."/>
            <person name="Haas B."/>
            <person name="Abouelleil A."/>
            <person name="Allen A.W."/>
            <person name="Alvarado L."/>
            <person name="Arachchi H.M."/>
            <person name="Berlin A.M."/>
            <person name="Chapman S.B."/>
            <person name="Gainer-Dewar J."/>
            <person name="Goldberg J."/>
            <person name="Griggs A."/>
            <person name="Gujja S."/>
            <person name="Hansen M."/>
            <person name="Howarth C."/>
            <person name="Imamovic A."/>
            <person name="Ireland A."/>
            <person name="Larimer J."/>
            <person name="McCowan C."/>
            <person name="Murphy C."/>
            <person name="Pearson M."/>
            <person name="Poon T.W."/>
            <person name="Priest M."/>
            <person name="Roberts A."/>
            <person name="Saif S."/>
            <person name="Shea T."/>
            <person name="Sisk P."/>
            <person name="Sykes S."/>
            <person name="Wortman J."/>
            <person name="Nusbaum C."/>
            <person name="Birren B."/>
        </authorList>
    </citation>
    <scope>NUCLEOTIDE SEQUENCE [LARGE SCALE GENOMIC DNA]</scope>
    <source>
        <strain evidence="7 8">CBS 101466</strain>
    </source>
</reference>
<keyword evidence="2" id="KW-0813">Transport</keyword>
<keyword evidence="5 6" id="KW-0472">Membrane</keyword>
<feature type="transmembrane region" description="Helical" evidence="6">
    <location>
        <begin position="197"/>
        <end position="216"/>
    </location>
</feature>
<evidence type="ECO:0008006" key="9">
    <source>
        <dbReference type="Google" id="ProtNLM"/>
    </source>
</evidence>
<dbReference type="EMBL" id="KB822723">
    <property type="protein sequence ID" value="ETN38051.1"/>
    <property type="molecule type" value="Genomic_DNA"/>
</dbReference>
<feature type="transmembrane region" description="Helical" evidence="6">
    <location>
        <begin position="421"/>
        <end position="442"/>
    </location>
</feature>
<evidence type="ECO:0000256" key="6">
    <source>
        <dbReference type="SAM" id="Phobius"/>
    </source>
</evidence>
<accession>W2RNG1</accession>
<feature type="transmembrane region" description="Helical" evidence="6">
    <location>
        <begin position="228"/>
        <end position="248"/>
    </location>
</feature>
<dbReference type="Gene3D" id="1.20.1250.20">
    <property type="entry name" value="MFS general substrate transporter like domains"/>
    <property type="match status" value="2"/>
</dbReference>
<sequence length="515" mass="57172">MEPDKVSNEESAHSTGNEKLNVGEVSVEVPRGRADADVAAKFLSSLDPAIAEAPITDAEFKKVLRRIDFIILPMIAATIILAAVDKVIISNAAIYGMREDTKLGPDQFSWVGSIFYFGYLVFEYPCAVLIQRFPVAKLLSAACFGWAVMMLCIAATQNFAGLATCRFIMGMTEAMVFPVSSIMTVMWWRRSEQPIRVAFWFNQGSSIFSGIVSYGIGQTNVSLAPWRLLFIVLGAYSIVWAAIVWIWLPDSPTTCRWMSEREKYICLVRVKANNTGVEDRTIKWYQIRECLLDPKTWLLAIFSCAQNIPNGGLITFAAIIVSGLGYSRLNTVLLGIPTGVLATVWQLMLAYPSSKIKNSRCIIIALANLVPMICAVLMWQLPRSNQQGLLAAYYVFYTYWAPYVLSTSLPMANTSGHSKKVTMNAIFFLAYCLGNILGPQVFRADDAPDYTNGYIGLLCCIVIAIASISAYGYLCWRDNKIRDAQQGAVQGAEISTDAAFTDLTDKEKPDFRYSY</sequence>
<dbReference type="RefSeq" id="XP_008720220.1">
    <property type="nucleotide sequence ID" value="XM_008721998.1"/>
</dbReference>
<keyword evidence="3 6" id="KW-0812">Transmembrane</keyword>
<evidence type="ECO:0000256" key="2">
    <source>
        <dbReference type="ARBA" id="ARBA00022448"/>
    </source>
</evidence>
<dbReference type="OrthoDB" id="6730379at2759"/>
<dbReference type="InterPro" id="IPR036259">
    <property type="entry name" value="MFS_trans_sf"/>
</dbReference>
<organism evidence="7 8">
    <name type="scientific">Cyphellophora europaea (strain CBS 101466)</name>
    <name type="common">Phialophora europaea</name>
    <dbReference type="NCBI Taxonomy" id="1220924"/>
    <lineage>
        <taxon>Eukaryota</taxon>
        <taxon>Fungi</taxon>
        <taxon>Dikarya</taxon>
        <taxon>Ascomycota</taxon>
        <taxon>Pezizomycotina</taxon>
        <taxon>Eurotiomycetes</taxon>
        <taxon>Chaetothyriomycetidae</taxon>
        <taxon>Chaetothyriales</taxon>
        <taxon>Cyphellophoraceae</taxon>
        <taxon>Cyphellophora</taxon>
    </lineage>
</organism>
<evidence type="ECO:0000256" key="5">
    <source>
        <dbReference type="ARBA" id="ARBA00023136"/>
    </source>
</evidence>
<evidence type="ECO:0000256" key="3">
    <source>
        <dbReference type="ARBA" id="ARBA00022692"/>
    </source>
</evidence>
<name>W2RNG1_CYPE1</name>
<evidence type="ECO:0000256" key="4">
    <source>
        <dbReference type="ARBA" id="ARBA00022989"/>
    </source>
</evidence>
<feature type="transmembrane region" description="Helical" evidence="6">
    <location>
        <begin position="138"/>
        <end position="160"/>
    </location>
</feature>
<evidence type="ECO:0000313" key="7">
    <source>
        <dbReference type="EMBL" id="ETN38051.1"/>
    </source>
</evidence>
<dbReference type="InterPro" id="IPR011701">
    <property type="entry name" value="MFS"/>
</dbReference>
<dbReference type="PANTHER" id="PTHR43791:SF36">
    <property type="entry name" value="TRANSPORTER, PUTATIVE (AFU_ORTHOLOGUE AFUA_6G08340)-RELATED"/>
    <property type="match status" value="1"/>
</dbReference>
<feature type="transmembrane region" description="Helical" evidence="6">
    <location>
        <begin position="361"/>
        <end position="379"/>
    </location>
</feature>
<dbReference type="HOGENOM" id="CLU_001265_0_5_1"/>
<dbReference type="Pfam" id="PF07690">
    <property type="entry name" value="MFS_1"/>
    <property type="match status" value="1"/>
</dbReference>
<evidence type="ECO:0000313" key="8">
    <source>
        <dbReference type="Proteomes" id="UP000030752"/>
    </source>
</evidence>
<feature type="transmembrane region" description="Helical" evidence="6">
    <location>
        <begin position="332"/>
        <end position="349"/>
    </location>
</feature>
<feature type="transmembrane region" description="Helical" evidence="6">
    <location>
        <begin position="454"/>
        <end position="476"/>
    </location>
</feature>
<gene>
    <name evidence="7" type="ORF">HMPREF1541_07674</name>
</gene>
<dbReference type="Proteomes" id="UP000030752">
    <property type="component" value="Unassembled WGS sequence"/>
</dbReference>
<evidence type="ECO:0000256" key="1">
    <source>
        <dbReference type="ARBA" id="ARBA00004141"/>
    </source>
</evidence>
<feature type="transmembrane region" description="Helical" evidence="6">
    <location>
        <begin position="166"/>
        <end position="188"/>
    </location>
</feature>